<dbReference type="RefSeq" id="WP_131050016.1">
    <property type="nucleotide sequence ID" value="NZ_CP112887.1"/>
</dbReference>
<feature type="domain" description="Fimbrial-type adhesion" evidence="6">
    <location>
        <begin position="31"/>
        <end position="194"/>
    </location>
</feature>
<reference evidence="7 8" key="1">
    <citation type="journal article" date="2023" name="Microbiol. Resour. Announc.">
        <title>Complete Genome Sequence of the First Colistin-Resistant Raoultella electrica Strain.</title>
        <authorList>
            <person name="Aldeia C."/>
            <person name="Campos-Madueno E.I."/>
            <person name="Sendi P."/>
            <person name="Endimiani A."/>
        </authorList>
    </citation>
    <scope>NUCLEOTIDE SEQUENCE [LARGE SCALE GENOMIC DNA]</scope>
    <source>
        <strain evidence="7 8">S2-IND-01-C</strain>
    </source>
</reference>
<sequence length="195" mass="18816">MQKNTLYKAIISAFVIVGGLSANANAADGTINFNGTVTASACTTLVGAAPAGGSAGLTATVNLPPVSADTLNAAAGTYAGHTAFTIQLTGCQAAGSLNSVRATFSTASPAAGDNTVMGNTAPSGAADVAVAILTAQSTPIHLNGGTLLDPGAALPAAAGAPGPITLNYLAAYKSLSTTVTPGPVTGVADYVISYF</sequence>
<dbReference type="Proteomes" id="UP001210130">
    <property type="component" value="Chromosome"/>
</dbReference>
<name>A0AAJ5QPL4_9ENTR</name>
<dbReference type="InterPro" id="IPR050263">
    <property type="entry name" value="Bact_Fimbrial_Adh_Pro"/>
</dbReference>
<evidence type="ECO:0000256" key="4">
    <source>
        <dbReference type="ARBA" id="ARBA00023263"/>
    </source>
</evidence>
<dbReference type="Pfam" id="PF00419">
    <property type="entry name" value="Fimbrial"/>
    <property type="match status" value="1"/>
</dbReference>
<evidence type="ECO:0000256" key="5">
    <source>
        <dbReference type="SAM" id="SignalP"/>
    </source>
</evidence>
<dbReference type="PANTHER" id="PTHR33420:SF3">
    <property type="entry name" value="FIMBRIAL SUBUNIT ELFA"/>
    <property type="match status" value="1"/>
</dbReference>
<evidence type="ECO:0000313" key="7">
    <source>
        <dbReference type="EMBL" id="WBW59598.1"/>
    </source>
</evidence>
<comment type="subcellular location">
    <subcellularLocation>
        <location evidence="1">Fimbrium</location>
    </subcellularLocation>
</comment>
<comment type="similarity">
    <text evidence="2">Belongs to the fimbrial protein family.</text>
</comment>
<evidence type="ECO:0000256" key="1">
    <source>
        <dbReference type="ARBA" id="ARBA00004561"/>
    </source>
</evidence>
<evidence type="ECO:0000256" key="3">
    <source>
        <dbReference type="ARBA" id="ARBA00022729"/>
    </source>
</evidence>
<dbReference type="GO" id="GO:0043709">
    <property type="term" value="P:cell adhesion involved in single-species biofilm formation"/>
    <property type="evidence" value="ECO:0007669"/>
    <property type="project" value="TreeGrafter"/>
</dbReference>
<evidence type="ECO:0000259" key="6">
    <source>
        <dbReference type="Pfam" id="PF00419"/>
    </source>
</evidence>
<dbReference type="InterPro" id="IPR008966">
    <property type="entry name" value="Adhesion_dom_sf"/>
</dbReference>
<feature type="signal peptide" evidence="5">
    <location>
        <begin position="1"/>
        <end position="26"/>
    </location>
</feature>
<accession>A0AAJ5QPL4</accession>
<gene>
    <name evidence="7" type="ORF">OR613_16325</name>
</gene>
<dbReference type="InterPro" id="IPR036937">
    <property type="entry name" value="Adhesion_dom_fimbrial_sf"/>
</dbReference>
<dbReference type="Gene3D" id="2.60.40.1090">
    <property type="entry name" value="Fimbrial-type adhesion domain"/>
    <property type="match status" value="1"/>
</dbReference>
<protein>
    <submittedName>
        <fullName evidence="7">Fimbrial protein</fullName>
    </submittedName>
</protein>
<dbReference type="EMBL" id="CP112887">
    <property type="protein sequence ID" value="WBW59598.1"/>
    <property type="molecule type" value="Genomic_DNA"/>
</dbReference>
<evidence type="ECO:0000313" key="8">
    <source>
        <dbReference type="Proteomes" id="UP001210130"/>
    </source>
</evidence>
<dbReference type="AlphaFoldDB" id="A0AAJ5QPL4"/>
<dbReference type="PANTHER" id="PTHR33420">
    <property type="entry name" value="FIMBRIAL SUBUNIT ELFA-RELATED"/>
    <property type="match status" value="1"/>
</dbReference>
<feature type="chain" id="PRO_5042552187" evidence="5">
    <location>
        <begin position="27"/>
        <end position="195"/>
    </location>
</feature>
<keyword evidence="4" id="KW-0281">Fimbrium</keyword>
<dbReference type="InterPro" id="IPR000259">
    <property type="entry name" value="Adhesion_dom_fimbrial"/>
</dbReference>
<evidence type="ECO:0000256" key="2">
    <source>
        <dbReference type="ARBA" id="ARBA00006671"/>
    </source>
</evidence>
<proteinExistence type="inferred from homology"/>
<dbReference type="SUPFAM" id="SSF49401">
    <property type="entry name" value="Bacterial adhesins"/>
    <property type="match status" value="1"/>
</dbReference>
<keyword evidence="3 5" id="KW-0732">Signal</keyword>
<keyword evidence="8" id="KW-1185">Reference proteome</keyword>
<organism evidence="7 8">
    <name type="scientific">Klebsiella electrica</name>
    <dbReference type="NCBI Taxonomy" id="1259973"/>
    <lineage>
        <taxon>Bacteria</taxon>
        <taxon>Pseudomonadati</taxon>
        <taxon>Pseudomonadota</taxon>
        <taxon>Gammaproteobacteria</taxon>
        <taxon>Enterobacterales</taxon>
        <taxon>Enterobacteriaceae</taxon>
        <taxon>Klebsiella/Raoultella group</taxon>
        <taxon>Klebsiella</taxon>
    </lineage>
</organism>
<dbReference type="GO" id="GO:0009289">
    <property type="term" value="C:pilus"/>
    <property type="evidence" value="ECO:0007669"/>
    <property type="project" value="UniProtKB-SubCell"/>
</dbReference>